<reference evidence="1 2" key="1">
    <citation type="journal article" date="2019" name="Environ. Microbiol.">
        <title>At the nexus of three kingdoms: the genome of the mycorrhizal fungus Gigaspora margarita provides insights into plant, endobacterial and fungal interactions.</title>
        <authorList>
            <person name="Venice F."/>
            <person name="Ghignone S."/>
            <person name="Salvioli di Fossalunga A."/>
            <person name="Amselem J."/>
            <person name="Novero M."/>
            <person name="Xianan X."/>
            <person name="Sedzielewska Toro K."/>
            <person name="Morin E."/>
            <person name="Lipzen A."/>
            <person name="Grigoriev I.V."/>
            <person name="Henrissat B."/>
            <person name="Martin F.M."/>
            <person name="Bonfante P."/>
        </authorList>
    </citation>
    <scope>NUCLEOTIDE SEQUENCE [LARGE SCALE GENOMIC DNA]</scope>
    <source>
        <strain evidence="1 2">BEG34</strain>
    </source>
</reference>
<dbReference type="EMBL" id="WTPW01000298">
    <property type="protein sequence ID" value="KAF0525575.1"/>
    <property type="molecule type" value="Genomic_DNA"/>
</dbReference>
<accession>A0A8H4ENY5</accession>
<name>A0A8H4ENY5_GIGMA</name>
<organism evidence="1 2">
    <name type="scientific">Gigaspora margarita</name>
    <dbReference type="NCBI Taxonomy" id="4874"/>
    <lineage>
        <taxon>Eukaryota</taxon>
        <taxon>Fungi</taxon>
        <taxon>Fungi incertae sedis</taxon>
        <taxon>Mucoromycota</taxon>
        <taxon>Glomeromycotina</taxon>
        <taxon>Glomeromycetes</taxon>
        <taxon>Diversisporales</taxon>
        <taxon>Gigasporaceae</taxon>
        <taxon>Gigaspora</taxon>
    </lineage>
</organism>
<evidence type="ECO:0000313" key="2">
    <source>
        <dbReference type="Proteomes" id="UP000439903"/>
    </source>
</evidence>
<proteinExistence type="predicted"/>
<gene>
    <name evidence="1" type="ORF">F8M41_014452</name>
</gene>
<sequence length="112" mass="13092">MVNSKVASERPFESAKLGLEEERIDLEALLQKLVSNSILLYTRWPLKKKNPYKNLENKIQVRRKKVVECFLNCAKDGFAAGQFDSGEPYVQNEKSLEHACKSWKKKINRFFR</sequence>
<evidence type="ECO:0000313" key="1">
    <source>
        <dbReference type="EMBL" id="KAF0525575.1"/>
    </source>
</evidence>
<dbReference type="AlphaFoldDB" id="A0A8H4ENY5"/>
<protein>
    <submittedName>
        <fullName evidence="1">Uncharacterized protein</fullName>
    </submittedName>
</protein>
<comment type="caution">
    <text evidence="1">The sequence shown here is derived from an EMBL/GenBank/DDBJ whole genome shotgun (WGS) entry which is preliminary data.</text>
</comment>
<keyword evidence="2" id="KW-1185">Reference proteome</keyword>
<dbReference type="Proteomes" id="UP000439903">
    <property type="component" value="Unassembled WGS sequence"/>
</dbReference>